<keyword evidence="1" id="KW-1133">Transmembrane helix</keyword>
<name>A0ABU3Y9S4_9SPHN</name>
<accession>A0ABU3Y9S4</accession>
<dbReference type="RefSeq" id="WP_317227273.1">
    <property type="nucleotide sequence ID" value="NZ_JAWJEJ010000001.1"/>
</dbReference>
<evidence type="ECO:0000313" key="3">
    <source>
        <dbReference type="Proteomes" id="UP001273531"/>
    </source>
</evidence>
<dbReference type="Proteomes" id="UP001273531">
    <property type="component" value="Unassembled WGS sequence"/>
</dbReference>
<protein>
    <submittedName>
        <fullName evidence="2">Uncharacterized protein</fullName>
    </submittedName>
</protein>
<organism evidence="2 3">
    <name type="scientific">Sphingomonas agrestis</name>
    <dbReference type="NCBI Taxonomy" id="3080540"/>
    <lineage>
        <taxon>Bacteria</taxon>
        <taxon>Pseudomonadati</taxon>
        <taxon>Pseudomonadota</taxon>
        <taxon>Alphaproteobacteria</taxon>
        <taxon>Sphingomonadales</taxon>
        <taxon>Sphingomonadaceae</taxon>
        <taxon>Sphingomonas</taxon>
    </lineage>
</organism>
<comment type="caution">
    <text evidence="2">The sequence shown here is derived from an EMBL/GenBank/DDBJ whole genome shotgun (WGS) entry which is preliminary data.</text>
</comment>
<keyword evidence="1" id="KW-0472">Membrane</keyword>
<dbReference type="EMBL" id="JAWJEJ010000001">
    <property type="protein sequence ID" value="MDV3458165.1"/>
    <property type="molecule type" value="Genomic_DNA"/>
</dbReference>
<evidence type="ECO:0000313" key="2">
    <source>
        <dbReference type="EMBL" id="MDV3458165.1"/>
    </source>
</evidence>
<reference evidence="2 3" key="1">
    <citation type="submission" date="2023-10" db="EMBL/GenBank/DDBJ databases">
        <title>Sphingomonas sp. HF-S4 16S ribosomal RNA gene Genome sequencing and assembly.</title>
        <authorList>
            <person name="Lee H."/>
        </authorList>
    </citation>
    <scope>NUCLEOTIDE SEQUENCE [LARGE SCALE GENOMIC DNA]</scope>
    <source>
        <strain evidence="2 3">HF-S4</strain>
    </source>
</reference>
<feature type="transmembrane region" description="Helical" evidence="1">
    <location>
        <begin position="30"/>
        <end position="49"/>
    </location>
</feature>
<feature type="transmembrane region" description="Helical" evidence="1">
    <location>
        <begin position="55"/>
        <end position="83"/>
    </location>
</feature>
<proteinExistence type="predicted"/>
<sequence length="103" mass="11304">MRDAYITPGQLKGQNMPSDRAKAWSEFRRMIFWIAFAGVLMVIGALWYLSLYDALYPSAIAATIGGVFLSTLLGCGLFAAAFFSDKSGHDDNVGNAAHHERED</sequence>
<evidence type="ECO:0000256" key="1">
    <source>
        <dbReference type="SAM" id="Phobius"/>
    </source>
</evidence>
<gene>
    <name evidence="2" type="ORF">RZN05_14300</name>
</gene>
<keyword evidence="1" id="KW-0812">Transmembrane</keyword>
<keyword evidence="3" id="KW-1185">Reference proteome</keyword>